<accession>A0A345Y4H5</accession>
<evidence type="ECO:0000313" key="7">
    <source>
        <dbReference type="Proteomes" id="UP000254537"/>
    </source>
</evidence>
<keyword evidence="2" id="KW-0805">Transcription regulation</keyword>
<dbReference type="GO" id="GO:0006351">
    <property type="term" value="P:DNA-templated transcription"/>
    <property type="evidence" value="ECO:0007669"/>
    <property type="project" value="TreeGrafter"/>
</dbReference>
<sequence>MDVLNAMRIFSTVAELGSFAAASERLNLSKGLASKTVGALEDRLGVRLFNRTTRRLSLTEAGADYLARVASIVDAVDEAEAAAGRGSLEPSGTLRVAAPVSFGLRHLSGPFAEFRRAHPKVALDLQLNDRRVDLIEEGFDVALRISRALPESSLVARALAPIRVALCASPDYLAARGAPTTLAELADHDCLRYSLSGSPDSWAFGDAGEIRVPVGGGVTANNGDVLVDAARRGLGLIYQPTFLVGDDLAAGTLVPLLEDVPTPTYRLYALYPHRRYLPNKVRLLVEHLAAVFGDAPYWDVNDRPRPAG</sequence>
<evidence type="ECO:0000256" key="4">
    <source>
        <dbReference type="ARBA" id="ARBA00023163"/>
    </source>
</evidence>
<name>A0A345Y4H5_9NEIS</name>
<dbReference type="KEGG" id="ccah:DWG20_04930"/>
<evidence type="ECO:0000256" key="1">
    <source>
        <dbReference type="ARBA" id="ARBA00009437"/>
    </source>
</evidence>
<dbReference type="FunFam" id="3.40.190.290:FF:000001">
    <property type="entry name" value="Transcriptional regulator, LysR family"/>
    <property type="match status" value="1"/>
</dbReference>
<dbReference type="FunFam" id="1.10.10.10:FF:000001">
    <property type="entry name" value="LysR family transcriptional regulator"/>
    <property type="match status" value="1"/>
</dbReference>
<organism evidence="6 7">
    <name type="scientific">Crenobacter cavernae</name>
    <dbReference type="NCBI Taxonomy" id="2290923"/>
    <lineage>
        <taxon>Bacteria</taxon>
        <taxon>Pseudomonadati</taxon>
        <taxon>Pseudomonadota</taxon>
        <taxon>Betaproteobacteria</taxon>
        <taxon>Neisseriales</taxon>
        <taxon>Neisseriaceae</taxon>
        <taxon>Crenobacter</taxon>
    </lineage>
</organism>
<feature type="domain" description="HTH lysR-type" evidence="5">
    <location>
        <begin position="1"/>
        <end position="59"/>
    </location>
</feature>
<dbReference type="InterPro" id="IPR036388">
    <property type="entry name" value="WH-like_DNA-bd_sf"/>
</dbReference>
<dbReference type="SUPFAM" id="SSF53850">
    <property type="entry name" value="Periplasmic binding protein-like II"/>
    <property type="match status" value="1"/>
</dbReference>
<evidence type="ECO:0000256" key="2">
    <source>
        <dbReference type="ARBA" id="ARBA00023015"/>
    </source>
</evidence>
<dbReference type="PANTHER" id="PTHR30537">
    <property type="entry name" value="HTH-TYPE TRANSCRIPTIONAL REGULATOR"/>
    <property type="match status" value="1"/>
</dbReference>
<dbReference type="PROSITE" id="PS50931">
    <property type="entry name" value="HTH_LYSR"/>
    <property type="match status" value="1"/>
</dbReference>
<dbReference type="Proteomes" id="UP000254537">
    <property type="component" value="Chromosome"/>
</dbReference>
<dbReference type="CDD" id="cd08422">
    <property type="entry name" value="PBP2_CrgA_like"/>
    <property type="match status" value="1"/>
</dbReference>
<dbReference type="PANTHER" id="PTHR30537:SF5">
    <property type="entry name" value="HTH-TYPE TRANSCRIPTIONAL ACTIVATOR TTDR-RELATED"/>
    <property type="match status" value="1"/>
</dbReference>
<dbReference type="GO" id="GO:0003700">
    <property type="term" value="F:DNA-binding transcription factor activity"/>
    <property type="evidence" value="ECO:0007669"/>
    <property type="project" value="InterPro"/>
</dbReference>
<reference evidence="6 7" key="1">
    <citation type="submission" date="2018-07" db="EMBL/GenBank/DDBJ databases">
        <title>Crenobacter cavernae sp. nov., isolated from a karst cave.</title>
        <authorList>
            <person name="Zhu H."/>
        </authorList>
    </citation>
    <scope>NUCLEOTIDE SEQUENCE [LARGE SCALE GENOMIC DNA]</scope>
    <source>
        <strain evidence="6 7">K1W11S-77</strain>
    </source>
</reference>
<dbReference type="EMBL" id="CP031337">
    <property type="protein sequence ID" value="AXK38827.1"/>
    <property type="molecule type" value="Genomic_DNA"/>
</dbReference>
<dbReference type="OrthoDB" id="9178040at2"/>
<protein>
    <submittedName>
        <fullName evidence="6">LysR family transcriptional regulator</fullName>
    </submittedName>
</protein>
<dbReference type="SUPFAM" id="SSF46785">
    <property type="entry name" value="Winged helix' DNA-binding domain"/>
    <property type="match status" value="1"/>
</dbReference>
<dbReference type="RefSeq" id="WP_115432762.1">
    <property type="nucleotide sequence ID" value="NZ_CP031337.1"/>
</dbReference>
<gene>
    <name evidence="6" type="ORF">DWG20_04930</name>
</gene>
<dbReference type="Gene3D" id="3.40.190.290">
    <property type="match status" value="1"/>
</dbReference>
<dbReference type="Pfam" id="PF00126">
    <property type="entry name" value="HTH_1"/>
    <property type="match status" value="1"/>
</dbReference>
<evidence type="ECO:0000256" key="3">
    <source>
        <dbReference type="ARBA" id="ARBA00023125"/>
    </source>
</evidence>
<dbReference type="GO" id="GO:0043565">
    <property type="term" value="F:sequence-specific DNA binding"/>
    <property type="evidence" value="ECO:0007669"/>
    <property type="project" value="TreeGrafter"/>
</dbReference>
<dbReference type="InterPro" id="IPR005119">
    <property type="entry name" value="LysR_subst-bd"/>
</dbReference>
<proteinExistence type="inferred from homology"/>
<keyword evidence="3" id="KW-0238">DNA-binding</keyword>
<evidence type="ECO:0000313" key="6">
    <source>
        <dbReference type="EMBL" id="AXK38827.1"/>
    </source>
</evidence>
<dbReference type="Pfam" id="PF03466">
    <property type="entry name" value="LysR_substrate"/>
    <property type="match status" value="1"/>
</dbReference>
<dbReference type="InterPro" id="IPR058163">
    <property type="entry name" value="LysR-type_TF_proteobact-type"/>
</dbReference>
<evidence type="ECO:0000259" key="5">
    <source>
        <dbReference type="PROSITE" id="PS50931"/>
    </source>
</evidence>
<keyword evidence="4" id="KW-0804">Transcription</keyword>
<comment type="similarity">
    <text evidence="1">Belongs to the LysR transcriptional regulatory family.</text>
</comment>
<dbReference type="Gene3D" id="1.10.10.10">
    <property type="entry name" value="Winged helix-like DNA-binding domain superfamily/Winged helix DNA-binding domain"/>
    <property type="match status" value="1"/>
</dbReference>
<dbReference type="InterPro" id="IPR000847">
    <property type="entry name" value="LysR_HTH_N"/>
</dbReference>
<dbReference type="InterPro" id="IPR036390">
    <property type="entry name" value="WH_DNA-bd_sf"/>
</dbReference>
<dbReference type="AlphaFoldDB" id="A0A345Y4H5"/>